<dbReference type="EMBL" id="NBXB01000037">
    <property type="protein sequence ID" value="RFA13146.1"/>
    <property type="molecule type" value="Genomic_DNA"/>
</dbReference>
<dbReference type="Proteomes" id="UP000256541">
    <property type="component" value="Unassembled WGS sequence"/>
</dbReference>
<protein>
    <submittedName>
        <fullName evidence="1">Uncharacterized protein</fullName>
    </submittedName>
</protein>
<accession>A0A3E0VTD2</accession>
<dbReference type="Gene3D" id="2.60.120.200">
    <property type="match status" value="1"/>
</dbReference>
<reference evidence="1 2" key="1">
    <citation type="submission" date="2017-04" db="EMBL/GenBank/DDBJ databases">
        <title>Comparative genome analysis of Subtercola boreus.</title>
        <authorList>
            <person name="Cho Y.-J."/>
            <person name="Cho A."/>
            <person name="Kim O.-S."/>
            <person name="Lee J.-I."/>
        </authorList>
    </citation>
    <scope>NUCLEOTIDE SEQUENCE [LARGE SCALE GENOMIC DNA]</scope>
    <source>
        <strain evidence="1 2">P27479</strain>
    </source>
</reference>
<dbReference type="RefSeq" id="WP_116412380.1">
    <property type="nucleotide sequence ID" value="NZ_NBXB01000037.1"/>
</dbReference>
<gene>
    <name evidence="1" type="ORF">B7R22_14200</name>
</gene>
<comment type="caution">
    <text evidence="1">The sequence shown here is derived from an EMBL/GenBank/DDBJ whole genome shotgun (WGS) entry which is preliminary data.</text>
</comment>
<evidence type="ECO:0000313" key="1">
    <source>
        <dbReference type="EMBL" id="RFA13146.1"/>
    </source>
</evidence>
<dbReference type="AlphaFoldDB" id="A0A3E0VTD2"/>
<proteinExistence type="predicted"/>
<sequence length="146" mass="15328">MFWATASTPGTSSAYIAKVTNNTDTAATAANFTYTGAYGVDKGNALFQYPLTEAANATAAADISGNNAIGTYQGSMTASSTTPIACPRDTGTSYVLNGTTSYLTTPTQVTSPARFTLESRFKTSLERNGLRLKLQTPNPHAAPNQR</sequence>
<evidence type="ECO:0000313" key="2">
    <source>
        <dbReference type="Proteomes" id="UP000256541"/>
    </source>
</evidence>
<organism evidence="1 2">
    <name type="scientific">Subtercola boreus</name>
    <dbReference type="NCBI Taxonomy" id="120213"/>
    <lineage>
        <taxon>Bacteria</taxon>
        <taxon>Bacillati</taxon>
        <taxon>Actinomycetota</taxon>
        <taxon>Actinomycetes</taxon>
        <taxon>Micrococcales</taxon>
        <taxon>Microbacteriaceae</taxon>
        <taxon>Subtercola</taxon>
    </lineage>
</organism>
<name>A0A3E0VTD2_9MICO</name>